<dbReference type="SUPFAM" id="SSF51182">
    <property type="entry name" value="RmlC-like cupins"/>
    <property type="match status" value="1"/>
</dbReference>
<dbReference type="EMBL" id="JBFOCI010000005">
    <property type="protein sequence ID" value="MEW9807604.1"/>
    <property type="molecule type" value="Genomic_DNA"/>
</dbReference>
<dbReference type="InterPro" id="IPR013096">
    <property type="entry name" value="Cupin_2"/>
</dbReference>
<evidence type="ECO:0000313" key="3">
    <source>
        <dbReference type="Proteomes" id="UP001556196"/>
    </source>
</evidence>
<organism evidence="2 3">
    <name type="scientific">Mesorhizobium marinum</name>
    <dbReference type="NCBI Taxonomy" id="3228790"/>
    <lineage>
        <taxon>Bacteria</taxon>
        <taxon>Pseudomonadati</taxon>
        <taxon>Pseudomonadota</taxon>
        <taxon>Alphaproteobacteria</taxon>
        <taxon>Hyphomicrobiales</taxon>
        <taxon>Phyllobacteriaceae</taxon>
        <taxon>Mesorhizobium</taxon>
    </lineage>
</organism>
<feature type="domain" description="Cupin type-2" evidence="1">
    <location>
        <begin position="34"/>
        <end position="103"/>
    </location>
</feature>
<protein>
    <submittedName>
        <fullName evidence="2">Cupin domain-containing protein</fullName>
    </submittedName>
</protein>
<dbReference type="InterPro" id="IPR011051">
    <property type="entry name" value="RmlC_Cupin_sf"/>
</dbReference>
<dbReference type="InterPro" id="IPR014710">
    <property type="entry name" value="RmlC-like_jellyroll"/>
</dbReference>
<reference evidence="2 3" key="1">
    <citation type="submission" date="2024-06" db="EMBL/GenBank/DDBJ databases">
        <authorList>
            <person name="Tuo L."/>
        </authorList>
    </citation>
    <scope>NUCLEOTIDE SEQUENCE [LARGE SCALE GENOMIC DNA]</scope>
    <source>
        <strain evidence="2 3">ZMM04-5</strain>
    </source>
</reference>
<gene>
    <name evidence="2" type="ORF">ABUE31_16570</name>
</gene>
<evidence type="ECO:0000259" key="1">
    <source>
        <dbReference type="Pfam" id="PF07883"/>
    </source>
</evidence>
<comment type="caution">
    <text evidence="2">The sequence shown here is derived from an EMBL/GenBank/DDBJ whole genome shotgun (WGS) entry which is preliminary data.</text>
</comment>
<evidence type="ECO:0000313" key="2">
    <source>
        <dbReference type="EMBL" id="MEW9807604.1"/>
    </source>
</evidence>
<accession>A0ABV3R2Q4</accession>
<name>A0ABV3R2Q4_9HYPH</name>
<dbReference type="CDD" id="cd02235">
    <property type="entry name" value="cupin_BLL4011-like"/>
    <property type="match status" value="1"/>
</dbReference>
<dbReference type="Pfam" id="PF07883">
    <property type="entry name" value="Cupin_2"/>
    <property type="match status" value="1"/>
</dbReference>
<sequence>MAAPALAEEAPTGIKRTPLQAIDFPEGYRTVTGLAEVAPGHASGMHTHPGIETGYVLEGEVLMSVEGEPDRMLKAGDSYVVPSGAKHDVKSIGSVPAKAVSVFVVDKTNPLASPAK</sequence>
<dbReference type="Gene3D" id="2.60.120.10">
    <property type="entry name" value="Jelly Rolls"/>
    <property type="match status" value="1"/>
</dbReference>
<dbReference type="PANTHER" id="PTHR38599:SF1">
    <property type="entry name" value="CUPIN DOMAIN PROTEIN (AFU_ORTHOLOGUE AFUA_3G13620)"/>
    <property type="match status" value="1"/>
</dbReference>
<dbReference type="PANTHER" id="PTHR38599">
    <property type="entry name" value="CUPIN DOMAIN PROTEIN (AFU_ORTHOLOGUE AFUA_3G13620)"/>
    <property type="match status" value="1"/>
</dbReference>
<dbReference type="Proteomes" id="UP001556196">
    <property type="component" value="Unassembled WGS sequence"/>
</dbReference>
<proteinExistence type="predicted"/>
<keyword evidence="3" id="KW-1185">Reference proteome</keyword>